<feature type="compositionally biased region" description="Low complexity" evidence="1">
    <location>
        <begin position="28"/>
        <end position="50"/>
    </location>
</feature>
<dbReference type="PANTHER" id="PTHR35761:SF1">
    <property type="entry name" value="PROTEIN SENSITIVE TO UV 2"/>
    <property type="match status" value="1"/>
</dbReference>
<evidence type="ECO:0000313" key="2">
    <source>
        <dbReference type="EMBL" id="CAK7356041.1"/>
    </source>
</evidence>
<reference evidence="2 3" key="1">
    <citation type="submission" date="2024-01" db="EMBL/GenBank/DDBJ databases">
        <authorList>
            <person name="Waweru B."/>
        </authorList>
    </citation>
    <scope>NUCLEOTIDE SEQUENCE [LARGE SCALE GENOMIC DNA]</scope>
</reference>
<keyword evidence="3" id="KW-1185">Reference proteome</keyword>
<evidence type="ECO:0000256" key="1">
    <source>
        <dbReference type="SAM" id="MobiDB-lite"/>
    </source>
</evidence>
<name>A0AAV1STJ1_9ROSI</name>
<feature type="compositionally biased region" description="Polar residues" evidence="1">
    <location>
        <begin position="58"/>
        <end position="70"/>
    </location>
</feature>
<dbReference type="AlphaFoldDB" id="A0AAV1STJ1"/>
<proteinExistence type="predicted"/>
<dbReference type="InterPro" id="IPR044952">
    <property type="entry name" value="SUV2"/>
</dbReference>
<dbReference type="GO" id="GO:0006974">
    <property type="term" value="P:DNA damage response"/>
    <property type="evidence" value="ECO:0007669"/>
    <property type="project" value="InterPro"/>
</dbReference>
<comment type="caution">
    <text evidence="2">The sequence shown here is derived from an EMBL/GenBank/DDBJ whole genome shotgun (WGS) entry which is preliminary data.</text>
</comment>
<feature type="region of interest" description="Disordered" evidence="1">
    <location>
        <begin position="28"/>
        <end position="80"/>
    </location>
</feature>
<dbReference type="EMBL" id="CAWUPB010001197">
    <property type="protein sequence ID" value="CAK7356041.1"/>
    <property type="molecule type" value="Genomic_DNA"/>
</dbReference>
<dbReference type="PANTHER" id="PTHR35761">
    <property type="entry name" value="ATR INTERACTING PROTEIN"/>
    <property type="match status" value="1"/>
</dbReference>
<sequence>MKQGEEGFEEWDADFLDQLIHVEELALSSQLPSSSSSKSPPSTTTPKLSYLPPPPQQHLQDYQNNPTSYSPPRELSQRPIEFSINNNSITFDRFSNGFSHSAPSTSACKDNVKDLEIDRLKEQECFELKKERRKKDEQIKFVHANTEEINVDVHSRKKTNL</sequence>
<evidence type="ECO:0000313" key="3">
    <source>
        <dbReference type="Proteomes" id="UP001314170"/>
    </source>
</evidence>
<organism evidence="2 3">
    <name type="scientific">Dovyalis caffra</name>
    <dbReference type="NCBI Taxonomy" id="77055"/>
    <lineage>
        <taxon>Eukaryota</taxon>
        <taxon>Viridiplantae</taxon>
        <taxon>Streptophyta</taxon>
        <taxon>Embryophyta</taxon>
        <taxon>Tracheophyta</taxon>
        <taxon>Spermatophyta</taxon>
        <taxon>Magnoliopsida</taxon>
        <taxon>eudicotyledons</taxon>
        <taxon>Gunneridae</taxon>
        <taxon>Pentapetalae</taxon>
        <taxon>rosids</taxon>
        <taxon>fabids</taxon>
        <taxon>Malpighiales</taxon>
        <taxon>Salicaceae</taxon>
        <taxon>Flacourtieae</taxon>
        <taxon>Dovyalis</taxon>
    </lineage>
</organism>
<accession>A0AAV1STJ1</accession>
<gene>
    <name evidence="2" type="ORF">DCAF_LOCUS26307</name>
</gene>
<dbReference type="Proteomes" id="UP001314170">
    <property type="component" value="Unassembled WGS sequence"/>
</dbReference>
<protein>
    <submittedName>
        <fullName evidence="2">Uncharacterized protein</fullName>
    </submittedName>
</protein>